<feature type="domain" description="Bacterial repeat" evidence="4">
    <location>
        <begin position="259"/>
        <end position="318"/>
    </location>
</feature>
<dbReference type="EMBL" id="JBHUEJ010000013">
    <property type="protein sequence ID" value="MFD1709984.1"/>
    <property type="molecule type" value="Genomic_DNA"/>
</dbReference>
<organism evidence="5 6">
    <name type="scientific">Ottowia flava</name>
    <dbReference type="NCBI Taxonomy" id="2675430"/>
    <lineage>
        <taxon>Bacteria</taxon>
        <taxon>Pseudomonadati</taxon>
        <taxon>Pseudomonadota</taxon>
        <taxon>Betaproteobacteria</taxon>
        <taxon>Burkholderiales</taxon>
        <taxon>Comamonadaceae</taxon>
        <taxon>Ottowia</taxon>
    </lineage>
</organism>
<feature type="compositionally biased region" description="Low complexity" evidence="1">
    <location>
        <begin position="84"/>
        <end position="99"/>
    </location>
</feature>
<protein>
    <submittedName>
        <fullName evidence="5">IPTL-CTERM sorting domain-containing protein</fullName>
    </submittedName>
</protein>
<keyword evidence="2" id="KW-0812">Transmembrane</keyword>
<feature type="compositionally biased region" description="Gly residues" evidence="1">
    <location>
        <begin position="74"/>
        <end position="83"/>
    </location>
</feature>
<feature type="domain" description="IPTL-CTERM protein sorting" evidence="3">
    <location>
        <begin position="324"/>
        <end position="349"/>
    </location>
</feature>
<keyword evidence="2" id="KW-1133">Transmembrane helix</keyword>
<feature type="transmembrane region" description="Helical" evidence="2">
    <location>
        <begin position="328"/>
        <end position="348"/>
    </location>
</feature>
<evidence type="ECO:0000259" key="3">
    <source>
        <dbReference type="Pfam" id="PF18203"/>
    </source>
</evidence>
<dbReference type="Pfam" id="PF18203">
    <property type="entry name" value="IPTL-CTERM"/>
    <property type="match status" value="1"/>
</dbReference>
<sequence length="354" mass="32198">MNQADRFSASTGAVGTVCYGGNAGTTGTAGGCGSGGGGGGTPTGGGAGDANSSGANGGGGGGYGGGGGGGGFFEQLGGNGGGSPSTANGASGTSAAQHTSGGGGGWAGSTAFAHSGGGGAAYDVAGWPGGDANGGIYNKSGATLVMTGNTRVTNNVAAGGGGSGRNPVTGGNNNGGRGVGGLWNDGALYRGATVVISGNLAASGGAGGGGTVPNPIPDLYWGSPQTGWVLEVAVTGSGSVSADTVATPSMGGISGCASTGGAACVAGYEAAQVAAQVTLTATAPAGGTFTGWGGACSGTALTCTVAMDRARSVTATFAGGPAVAVPTLGAWSLALLGLMAAGLAGRGLRGRRSL</sequence>
<accession>A0ABW4KQB2</accession>
<gene>
    <name evidence="5" type="ORF">ACFSF0_05170</name>
</gene>
<dbReference type="RefSeq" id="WP_187265804.1">
    <property type="nucleotide sequence ID" value="NZ_JBHUEJ010000013.1"/>
</dbReference>
<evidence type="ECO:0000256" key="2">
    <source>
        <dbReference type="SAM" id="Phobius"/>
    </source>
</evidence>
<dbReference type="NCBIfam" id="TIGR04174">
    <property type="entry name" value="IPTL_CTERM"/>
    <property type="match status" value="1"/>
</dbReference>
<name>A0ABW4KQB2_9BURK</name>
<dbReference type="InterPro" id="IPR044060">
    <property type="entry name" value="Bacterial_rp_domain"/>
</dbReference>
<proteinExistence type="predicted"/>
<evidence type="ECO:0000313" key="5">
    <source>
        <dbReference type="EMBL" id="MFD1709984.1"/>
    </source>
</evidence>
<evidence type="ECO:0000256" key="1">
    <source>
        <dbReference type="SAM" id="MobiDB-lite"/>
    </source>
</evidence>
<evidence type="ECO:0000313" key="6">
    <source>
        <dbReference type="Proteomes" id="UP001597304"/>
    </source>
</evidence>
<keyword evidence="6" id="KW-1185">Reference proteome</keyword>
<dbReference type="InterPro" id="IPR026442">
    <property type="entry name" value="IPTL_CTERM"/>
</dbReference>
<dbReference type="Pfam" id="PF18998">
    <property type="entry name" value="Flg_new_2"/>
    <property type="match status" value="1"/>
</dbReference>
<feature type="region of interest" description="Disordered" evidence="1">
    <location>
        <begin position="74"/>
        <end position="107"/>
    </location>
</feature>
<comment type="caution">
    <text evidence="5">The sequence shown here is derived from an EMBL/GenBank/DDBJ whole genome shotgun (WGS) entry which is preliminary data.</text>
</comment>
<evidence type="ECO:0000259" key="4">
    <source>
        <dbReference type="Pfam" id="PF18998"/>
    </source>
</evidence>
<dbReference type="PROSITE" id="PS51257">
    <property type="entry name" value="PROKAR_LIPOPROTEIN"/>
    <property type="match status" value="1"/>
</dbReference>
<keyword evidence="2" id="KW-0472">Membrane</keyword>
<reference evidence="6" key="1">
    <citation type="journal article" date="2019" name="Int. J. Syst. Evol. Microbiol.">
        <title>The Global Catalogue of Microorganisms (GCM) 10K type strain sequencing project: providing services to taxonomists for standard genome sequencing and annotation.</title>
        <authorList>
            <consortium name="The Broad Institute Genomics Platform"/>
            <consortium name="The Broad Institute Genome Sequencing Center for Infectious Disease"/>
            <person name="Wu L."/>
            <person name="Ma J."/>
        </authorList>
    </citation>
    <scope>NUCLEOTIDE SEQUENCE [LARGE SCALE GENOMIC DNA]</scope>
    <source>
        <strain evidence="6">LMG 29247</strain>
    </source>
</reference>
<dbReference type="Proteomes" id="UP001597304">
    <property type="component" value="Unassembled WGS sequence"/>
</dbReference>